<dbReference type="SUPFAM" id="SSF102405">
    <property type="entry name" value="MCP/YpsA-like"/>
    <property type="match status" value="1"/>
</dbReference>
<protein>
    <recommendedName>
        <fullName evidence="2">Cytokinin riboside 5'-monophosphate phosphoribohydrolase</fullName>
        <ecNumber evidence="2">3.2.2.n1</ecNumber>
    </recommendedName>
</protein>
<dbReference type="InterPro" id="IPR005269">
    <property type="entry name" value="LOG"/>
</dbReference>
<dbReference type="InterPro" id="IPR052341">
    <property type="entry name" value="LOG_family_nucleotidases"/>
</dbReference>
<reference evidence="3" key="1">
    <citation type="journal article" date="2020" name="mSystems">
        <title>Genome- and Community-Level Interaction Insights into Carbon Utilization and Element Cycling Functions of Hydrothermarchaeota in Hydrothermal Sediment.</title>
        <authorList>
            <person name="Zhou Z."/>
            <person name="Liu Y."/>
            <person name="Xu W."/>
            <person name="Pan J."/>
            <person name="Luo Z.H."/>
            <person name="Li M."/>
        </authorList>
    </citation>
    <scope>NUCLEOTIDE SEQUENCE [LARGE SCALE GENOMIC DNA]</scope>
    <source>
        <strain evidence="3">HyVt-460</strain>
    </source>
</reference>
<sequence>MGKLEKAEKAYKNLGFLNSKAARPLRIQAEYLEPHDRFRRLGIKSTIIFFGSARIKSMEEAQAVYSAAQQAYGKKVSRQTETRLKQAEKMLNLSRYYEDAVELSRQLTLWTMEHNEGKQRYMITTGGGPGIMEAANKGAMEAGGRSIGLNISLPMEQFPNPYITPELNFEFHYFFMRKYWFLYFAKAIVVFPGGFGTLDEMMEVLTLIQTKKVNKKMPIVLFGREFWDSVLNIDALVEWGTISARDVNLFKYVDTVDEAMEVLQAGLKA</sequence>
<dbReference type="EMBL" id="DRLI01000031">
    <property type="protein sequence ID" value="HHM01502.1"/>
    <property type="molecule type" value="Genomic_DNA"/>
</dbReference>
<dbReference type="EC" id="3.2.2.n1" evidence="2"/>
<comment type="catalytic activity">
    <reaction evidence="1">
        <text>AMP + H2O = D-ribose 5-phosphate + adenine</text>
        <dbReference type="Rhea" id="RHEA:20129"/>
        <dbReference type="ChEBI" id="CHEBI:15377"/>
        <dbReference type="ChEBI" id="CHEBI:16708"/>
        <dbReference type="ChEBI" id="CHEBI:78346"/>
        <dbReference type="ChEBI" id="CHEBI:456215"/>
        <dbReference type="EC" id="3.2.2.4"/>
    </reaction>
</comment>
<evidence type="ECO:0000313" key="3">
    <source>
        <dbReference type="EMBL" id="HHM01502.1"/>
    </source>
</evidence>
<dbReference type="Gene3D" id="3.40.50.450">
    <property type="match status" value="1"/>
</dbReference>
<keyword evidence="2" id="KW-0203">Cytokinin biosynthesis</keyword>
<dbReference type="PANTHER" id="PTHR43393">
    <property type="entry name" value="CYTOKININ RIBOSIDE 5'-MONOPHOSPHATE PHOSPHORIBOHYDROLASE"/>
    <property type="match status" value="1"/>
</dbReference>
<name>A0A7V5RNC3_CALAY</name>
<dbReference type="GO" id="GO:0005829">
    <property type="term" value="C:cytosol"/>
    <property type="evidence" value="ECO:0007669"/>
    <property type="project" value="TreeGrafter"/>
</dbReference>
<comment type="caution">
    <text evidence="3">The sequence shown here is derived from an EMBL/GenBank/DDBJ whole genome shotgun (WGS) entry which is preliminary data.</text>
</comment>
<dbReference type="InterPro" id="IPR031100">
    <property type="entry name" value="LOG_fam"/>
</dbReference>
<dbReference type="Proteomes" id="UP000885771">
    <property type="component" value="Unassembled WGS sequence"/>
</dbReference>
<dbReference type="GO" id="GO:0009691">
    <property type="term" value="P:cytokinin biosynthetic process"/>
    <property type="evidence" value="ECO:0007669"/>
    <property type="project" value="UniProtKB-UniRule"/>
</dbReference>
<dbReference type="Pfam" id="PF03641">
    <property type="entry name" value="Lysine_decarbox"/>
    <property type="match status" value="1"/>
</dbReference>
<accession>A0A7V5RNC3</accession>
<evidence type="ECO:0000256" key="1">
    <source>
        <dbReference type="ARBA" id="ARBA00000274"/>
    </source>
</evidence>
<gene>
    <name evidence="3" type="ORF">ENJ15_00705</name>
</gene>
<dbReference type="GO" id="GO:0008714">
    <property type="term" value="F:AMP nucleosidase activity"/>
    <property type="evidence" value="ECO:0007669"/>
    <property type="project" value="UniProtKB-EC"/>
</dbReference>
<keyword evidence="2" id="KW-0378">Hydrolase</keyword>
<proteinExistence type="inferred from homology"/>
<dbReference type="PANTHER" id="PTHR43393:SF3">
    <property type="entry name" value="LYSINE DECARBOXYLASE-LIKE PROTEIN"/>
    <property type="match status" value="1"/>
</dbReference>
<evidence type="ECO:0000256" key="2">
    <source>
        <dbReference type="RuleBase" id="RU363015"/>
    </source>
</evidence>
<dbReference type="NCBIfam" id="TIGR00730">
    <property type="entry name" value="Rossman fold protein, TIGR00730 family"/>
    <property type="match status" value="1"/>
</dbReference>
<organism evidence="3">
    <name type="scientific">Caldithrix abyssi</name>
    <dbReference type="NCBI Taxonomy" id="187145"/>
    <lineage>
        <taxon>Bacteria</taxon>
        <taxon>Pseudomonadati</taxon>
        <taxon>Calditrichota</taxon>
        <taxon>Calditrichia</taxon>
        <taxon>Calditrichales</taxon>
        <taxon>Calditrichaceae</taxon>
        <taxon>Caldithrix</taxon>
    </lineage>
</organism>
<dbReference type="AlphaFoldDB" id="A0A7V5RNC3"/>
<comment type="similarity">
    <text evidence="2">Belongs to the LOG family.</text>
</comment>